<evidence type="ECO:0000313" key="3">
    <source>
        <dbReference type="Proteomes" id="UP000182444"/>
    </source>
</evidence>
<dbReference type="KEGG" id="yli:2910256"/>
<dbReference type="VEuPathDB" id="FungiDB:YALI1_D16891g"/>
<feature type="region of interest" description="Disordered" evidence="1">
    <location>
        <begin position="48"/>
        <end position="74"/>
    </location>
</feature>
<dbReference type="EMBL" id="CP017556">
    <property type="protein sequence ID" value="AOW04027.1"/>
    <property type="molecule type" value="Genomic_DNA"/>
</dbReference>
<evidence type="ECO:0000256" key="1">
    <source>
        <dbReference type="SAM" id="MobiDB-lite"/>
    </source>
</evidence>
<dbReference type="VEuPathDB" id="FungiDB:YALI0_D13662g"/>
<sequence length="131" mass="14851">MIRRVDKHPSPNTSHHKWTESEISEAWKYVLRNSNATFTRRTWSKLTREAPQIATEPPQTLQQTPPLHPVATPEHKGILKTDSHFGATPSSPGAVRFAPTVTTIHYDTETSDLESEMDWEGVYEGPVFDDL</sequence>
<dbReference type="RefSeq" id="XP_502797.4">
    <property type="nucleotide sequence ID" value="XM_502797.4"/>
</dbReference>
<protein>
    <submittedName>
        <fullName evidence="2">Uncharacterized protein</fullName>
    </submittedName>
</protein>
<reference evidence="2 3" key="1">
    <citation type="journal article" date="2016" name="PLoS ONE">
        <title>Sequence Assembly of Yarrowia lipolytica Strain W29/CLIB89 Shows Transposable Element Diversity.</title>
        <authorList>
            <person name="Magnan C."/>
            <person name="Yu J."/>
            <person name="Chang I."/>
            <person name="Jahn E."/>
            <person name="Kanomata Y."/>
            <person name="Wu J."/>
            <person name="Zeller M."/>
            <person name="Oakes M."/>
            <person name="Baldi P."/>
            <person name="Sandmeyer S."/>
        </authorList>
    </citation>
    <scope>NUCLEOTIDE SEQUENCE [LARGE SCALE GENOMIC DNA]</scope>
    <source>
        <strain evidence="3">CLIB89(W29)</strain>
    </source>
</reference>
<name>A0A1D8NEG5_YARLL</name>
<dbReference type="AlphaFoldDB" id="A0A1D8NEG5"/>
<gene>
    <name evidence="2" type="ORF">YALI1_D16891g</name>
</gene>
<dbReference type="GeneID" id="2910256"/>
<dbReference type="Proteomes" id="UP000182444">
    <property type="component" value="Chromosome 1D"/>
</dbReference>
<organism evidence="2 3">
    <name type="scientific">Yarrowia lipolytica</name>
    <name type="common">Candida lipolytica</name>
    <dbReference type="NCBI Taxonomy" id="4952"/>
    <lineage>
        <taxon>Eukaryota</taxon>
        <taxon>Fungi</taxon>
        <taxon>Dikarya</taxon>
        <taxon>Ascomycota</taxon>
        <taxon>Saccharomycotina</taxon>
        <taxon>Dipodascomycetes</taxon>
        <taxon>Dipodascales</taxon>
        <taxon>Dipodascales incertae sedis</taxon>
        <taxon>Yarrowia</taxon>
    </lineage>
</organism>
<proteinExistence type="predicted"/>
<evidence type="ECO:0000313" key="2">
    <source>
        <dbReference type="EMBL" id="AOW04027.1"/>
    </source>
</evidence>
<accession>A0A1D8NEG5</accession>